<dbReference type="Pfam" id="PF00149">
    <property type="entry name" value="Metallophos"/>
    <property type="match status" value="1"/>
</dbReference>
<name>A0A842I2X4_9RHOB</name>
<dbReference type="AlphaFoldDB" id="A0A842I2X4"/>
<comment type="caution">
    <text evidence="2">The sequence shown here is derived from an EMBL/GenBank/DDBJ whole genome shotgun (WGS) entry which is preliminary data.</text>
</comment>
<dbReference type="InterPro" id="IPR029052">
    <property type="entry name" value="Metallo-depent_PP-like"/>
</dbReference>
<evidence type="ECO:0000313" key="3">
    <source>
        <dbReference type="Proteomes" id="UP000555411"/>
    </source>
</evidence>
<dbReference type="GO" id="GO:0016787">
    <property type="term" value="F:hydrolase activity"/>
    <property type="evidence" value="ECO:0007669"/>
    <property type="project" value="InterPro"/>
</dbReference>
<dbReference type="SUPFAM" id="SSF56300">
    <property type="entry name" value="Metallo-dependent phosphatases"/>
    <property type="match status" value="1"/>
</dbReference>
<organism evidence="2 3">
    <name type="scientific">Paragemmobacter straminiformis</name>
    <dbReference type="NCBI Taxonomy" id="2045119"/>
    <lineage>
        <taxon>Bacteria</taxon>
        <taxon>Pseudomonadati</taxon>
        <taxon>Pseudomonadota</taxon>
        <taxon>Alphaproteobacteria</taxon>
        <taxon>Rhodobacterales</taxon>
        <taxon>Paracoccaceae</taxon>
        <taxon>Paragemmobacter</taxon>
    </lineage>
</organism>
<dbReference type="InterPro" id="IPR004843">
    <property type="entry name" value="Calcineurin-like_PHP"/>
</dbReference>
<protein>
    <recommendedName>
        <fullName evidence="1">Calcineurin-like phosphoesterase domain-containing protein</fullName>
    </recommendedName>
</protein>
<evidence type="ECO:0000313" key="2">
    <source>
        <dbReference type="EMBL" id="MBC2834079.1"/>
    </source>
</evidence>
<accession>A0A842I2X4</accession>
<reference evidence="2 3" key="1">
    <citation type="journal article" date="2017" name="Int. J. Syst. Evol. Microbiol.">
        <title>Gemmobacter straminiformis sp. nov., isolated from an artificial fountain.</title>
        <authorList>
            <person name="Kang J.Y."/>
            <person name="Kim M.J."/>
            <person name="Chun J."/>
            <person name="Son K.P."/>
            <person name="Jahng K.Y."/>
        </authorList>
    </citation>
    <scope>NUCLEOTIDE SEQUENCE [LARGE SCALE GENOMIC DNA]</scope>
    <source>
        <strain evidence="2 3">CAM-8</strain>
    </source>
</reference>
<dbReference type="Gene3D" id="3.60.21.10">
    <property type="match status" value="1"/>
</dbReference>
<dbReference type="Proteomes" id="UP000555411">
    <property type="component" value="Unassembled WGS sequence"/>
</dbReference>
<gene>
    <name evidence="2" type="ORF">H7F16_01075</name>
</gene>
<dbReference type="EMBL" id="JACLQD010000001">
    <property type="protein sequence ID" value="MBC2834079.1"/>
    <property type="molecule type" value="Genomic_DNA"/>
</dbReference>
<keyword evidence="3" id="KW-1185">Reference proteome</keyword>
<feature type="domain" description="Calcineurin-like phosphoesterase" evidence="1">
    <location>
        <begin position="3"/>
        <end position="127"/>
    </location>
</feature>
<dbReference type="RefSeq" id="WP_185795709.1">
    <property type="nucleotide sequence ID" value="NZ_JACLQD010000001.1"/>
</dbReference>
<evidence type="ECO:0000259" key="1">
    <source>
        <dbReference type="Pfam" id="PF00149"/>
    </source>
</evidence>
<proteinExistence type="predicted"/>
<sequence length="297" mass="33270">MTPLTVIPDIHADPDRLYRGLAAAGDGRVALLGDLIDAGHSVAKPDDREVLRIVRRRIEDGRAVAIMGNHELNAILFHRTAGSGENEKPLRSREPKNAKQHESFCDAFGVATRDALDWTSWFLELPLWLEMDGLRLVHACWNRSAIKTVGERRPDGRLKEEDLEEVAAKTTEFARAVNLLLTGPELALPPGISFHDKGGHKRHHARIAWWRSHARTWRRASLSIPKPDELPDEDIESFGDLDFYRDDEPPVLVGHYKMLGAPCIESPKAACLDYPDAPCVYHWSGGGYLEADDLEIV</sequence>